<organism evidence="6 7">
    <name type="scientific">Lactobacillus corticis</name>
    <dbReference type="NCBI Taxonomy" id="2201249"/>
    <lineage>
        <taxon>Bacteria</taxon>
        <taxon>Bacillati</taxon>
        <taxon>Bacillota</taxon>
        <taxon>Bacilli</taxon>
        <taxon>Lactobacillales</taxon>
        <taxon>Lactobacillaceae</taxon>
        <taxon>Lactobacillus</taxon>
    </lineage>
</organism>
<protein>
    <submittedName>
        <fullName evidence="6">Cell wall-associated hydrolase</fullName>
    </submittedName>
</protein>
<keyword evidence="2" id="KW-0645">Protease</keyword>
<keyword evidence="3 6" id="KW-0378">Hydrolase</keyword>
<comment type="similarity">
    <text evidence="1">Belongs to the peptidase C40 family.</text>
</comment>
<sequence>MKERLWRMSSAAGMTIGGIASVAVDPGSAPDNRSAIKRIQIDFQTGVGLPVYTHFQGGSYAGFRAKNGSQWNVLKTALDQAGNLWYELEKNEWIKARYTIDLPLAQAQKSKAAPEIAALVELGKKQIGKNYVTGAAGPDCFDSAGLLQFLFDQALDLALPNKLQDQVKMGRAVSLAEKQAGDLLFWGSAAAPYHAAIYLGANQYLEASATDQAVMLKQFSPYIYPTVIKRLV</sequence>
<name>A0A916QK84_9LACO</name>
<evidence type="ECO:0000256" key="2">
    <source>
        <dbReference type="ARBA" id="ARBA00022670"/>
    </source>
</evidence>
<comment type="caution">
    <text evidence="6">The sequence shown here is derived from an EMBL/GenBank/DDBJ whole genome shotgun (WGS) entry which is preliminary data.</text>
</comment>
<dbReference type="RefSeq" id="WP_212780494.1">
    <property type="nucleotide sequence ID" value="NZ_BMAY01000004.1"/>
</dbReference>
<dbReference type="PANTHER" id="PTHR47053:SF1">
    <property type="entry name" value="MUREIN DD-ENDOPEPTIDASE MEPH-RELATED"/>
    <property type="match status" value="1"/>
</dbReference>
<accession>A0A916QK84</accession>
<dbReference type="GO" id="GO:0006508">
    <property type="term" value="P:proteolysis"/>
    <property type="evidence" value="ECO:0007669"/>
    <property type="project" value="UniProtKB-KW"/>
</dbReference>
<dbReference type="Gene3D" id="3.90.1720.10">
    <property type="entry name" value="endopeptidase domain like (from Nostoc punctiforme)"/>
    <property type="match status" value="1"/>
</dbReference>
<dbReference type="InterPro" id="IPR038765">
    <property type="entry name" value="Papain-like_cys_pep_sf"/>
</dbReference>
<reference evidence="6" key="1">
    <citation type="submission" date="2020-08" db="EMBL/GenBank/DDBJ databases">
        <title>Taxonomic study for Lactobacillus species isolated from hardwood bark.</title>
        <authorList>
            <person name="Tohno M."/>
            <person name="Tanizawa Y."/>
        </authorList>
    </citation>
    <scope>NUCLEOTIDE SEQUENCE</scope>
    <source>
        <strain evidence="6">B40</strain>
    </source>
</reference>
<evidence type="ECO:0000256" key="1">
    <source>
        <dbReference type="ARBA" id="ARBA00007074"/>
    </source>
</evidence>
<evidence type="ECO:0000256" key="4">
    <source>
        <dbReference type="ARBA" id="ARBA00022807"/>
    </source>
</evidence>
<dbReference type="SUPFAM" id="SSF54001">
    <property type="entry name" value="Cysteine proteinases"/>
    <property type="match status" value="1"/>
</dbReference>
<dbReference type="PROSITE" id="PS51935">
    <property type="entry name" value="NLPC_P60"/>
    <property type="match status" value="1"/>
</dbReference>
<dbReference type="Pfam" id="PF00877">
    <property type="entry name" value="NLPC_P60"/>
    <property type="match status" value="1"/>
</dbReference>
<dbReference type="PANTHER" id="PTHR47053">
    <property type="entry name" value="MUREIN DD-ENDOPEPTIDASE MEPH-RELATED"/>
    <property type="match status" value="1"/>
</dbReference>
<evidence type="ECO:0000256" key="3">
    <source>
        <dbReference type="ARBA" id="ARBA00022801"/>
    </source>
</evidence>
<dbReference type="Proteomes" id="UP000677218">
    <property type="component" value="Unassembled WGS sequence"/>
</dbReference>
<dbReference type="AlphaFoldDB" id="A0A916QK84"/>
<evidence type="ECO:0000259" key="5">
    <source>
        <dbReference type="PROSITE" id="PS51935"/>
    </source>
</evidence>
<dbReference type="InterPro" id="IPR000064">
    <property type="entry name" value="NLP_P60_dom"/>
</dbReference>
<dbReference type="InterPro" id="IPR051202">
    <property type="entry name" value="Peptidase_C40"/>
</dbReference>
<evidence type="ECO:0000313" key="6">
    <source>
        <dbReference type="EMBL" id="GFZ26796.1"/>
    </source>
</evidence>
<keyword evidence="4" id="KW-0788">Thiol protease</keyword>
<dbReference type="GO" id="GO:0008234">
    <property type="term" value="F:cysteine-type peptidase activity"/>
    <property type="evidence" value="ECO:0007669"/>
    <property type="project" value="UniProtKB-KW"/>
</dbReference>
<keyword evidence="7" id="KW-1185">Reference proteome</keyword>
<proteinExistence type="inferred from homology"/>
<gene>
    <name evidence="6" type="ORF">LCB40_06760</name>
</gene>
<feature type="domain" description="NlpC/P60" evidence="5">
    <location>
        <begin position="113"/>
        <end position="232"/>
    </location>
</feature>
<dbReference type="EMBL" id="BMAY01000004">
    <property type="protein sequence ID" value="GFZ26796.1"/>
    <property type="molecule type" value="Genomic_DNA"/>
</dbReference>
<evidence type="ECO:0000313" key="7">
    <source>
        <dbReference type="Proteomes" id="UP000677218"/>
    </source>
</evidence>